<evidence type="ECO:0000256" key="8">
    <source>
        <dbReference type="ARBA" id="ARBA00023114"/>
    </source>
</evidence>
<dbReference type="InterPro" id="IPR050298">
    <property type="entry name" value="Gram-neg_bact_OMP"/>
</dbReference>
<evidence type="ECO:0000256" key="6">
    <source>
        <dbReference type="ARBA" id="ARBA00022729"/>
    </source>
</evidence>
<evidence type="ECO:0000256" key="2">
    <source>
        <dbReference type="ARBA" id="ARBA00011233"/>
    </source>
</evidence>
<organism evidence="13 14">
    <name type="scientific">Neisseria elongata subsp. glycolytica ATCC 29315</name>
    <dbReference type="NCBI Taxonomy" id="546263"/>
    <lineage>
        <taxon>Bacteria</taxon>
        <taxon>Pseudomonadati</taxon>
        <taxon>Pseudomonadota</taxon>
        <taxon>Betaproteobacteria</taxon>
        <taxon>Neisseriales</taxon>
        <taxon>Neisseriaceae</taxon>
        <taxon>Neisseria</taxon>
    </lineage>
</organism>
<keyword evidence="4" id="KW-1134">Transmembrane beta strand</keyword>
<keyword evidence="7" id="KW-0406">Ion transport</keyword>
<dbReference type="PANTHER" id="PTHR34501">
    <property type="entry name" value="PROTEIN YDDL-RELATED"/>
    <property type="match status" value="1"/>
</dbReference>
<evidence type="ECO:0000256" key="3">
    <source>
        <dbReference type="ARBA" id="ARBA00022448"/>
    </source>
</evidence>
<dbReference type="Proteomes" id="UP000031392">
    <property type="component" value="Chromosome"/>
</dbReference>
<dbReference type="EMBL" id="CP007726">
    <property type="protein sequence ID" value="AJE19362.1"/>
    <property type="molecule type" value="Genomic_DNA"/>
</dbReference>
<dbReference type="Pfam" id="PF00267">
    <property type="entry name" value="Porin_1"/>
    <property type="match status" value="1"/>
</dbReference>
<dbReference type="SUPFAM" id="SSF56935">
    <property type="entry name" value="Porins"/>
    <property type="match status" value="1"/>
</dbReference>
<evidence type="ECO:0000256" key="5">
    <source>
        <dbReference type="ARBA" id="ARBA00022692"/>
    </source>
</evidence>
<dbReference type="KEGG" id="nel:NELON_10885"/>
<proteinExistence type="predicted"/>
<keyword evidence="9" id="KW-0472">Membrane</keyword>
<dbReference type="CDD" id="cd00342">
    <property type="entry name" value="gram_neg_porins"/>
    <property type="match status" value="1"/>
</dbReference>
<dbReference type="InterPro" id="IPR001702">
    <property type="entry name" value="Porin_Gram-ve"/>
</dbReference>
<reference evidence="15" key="2">
    <citation type="submission" date="2014-05" db="EMBL/GenBank/DDBJ databases">
        <title>Complete Genome sequence of Neisseria elongata subsp. glycolytica.</title>
        <authorList>
            <person name="Veyrier F.J."/>
            <person name="Taha M.-K."/>
        </authorList>
    </citation>
    <scope>NUCLEOTIDE SEQUENCE [LARGE SCALE GENOMIC DNA]</scope>
    <source>
        <strain evidence="15">ATCC 29315</strain>
    </source>
</reference>
<dbReference type="Gene3D" id="2.40.160.10">
    <property type="entry name" value="Porin"/>
    <property type="match status" value="1"/>
</dbReference>
<dbReference type="GO" id="GO:0046930">
    <property type="term" value="C:pore complex"/>
    <property type="evidence" value="ECO:0007669"/>
    <property type="project" value="UniProtKB-KW"/>
</dbReference>
<dbReference type="NCBIfam" id="NF040479">
    <property type="entry name" value="porin_porB_Neis"/>
    <property type="match status" value="1"/>
</dbReference>
<comment type="subunit">
    <text evidence="2">Homotrimer.</text>
</comment>
<keyword evidence="8" id="KW-0626">Porin</keyword>
<evidence type="ECO:0000313" key="12">
    <source>
        <dbReference type="EMBL" id="AJE19362.1"/>
    </source>
</evidence>
<dbReference type="EMBL" id="ADBF01000229">
    <property type="protein sequence ID" value="EFE49036.1"/>
    <property type="molecule type" value="Genomic_DNA"/>
</dbReference>
<protein>
    <submittedName>
        <fullName evidence="12 13">Membrane protein</fullName>
    </submittedName>
</protein>
<dbReference type="PRINTS" id="PR00182">
    <property type="entry name" value="ECOLNEIPORIN"/>
</dbReference>
<dbReference type="InterPro" id="IPR002299">
    <property type="entry name" value="Porin_Neis"/>
</dbReference>
<dbReference type="InterPro" id="IPR033900">
    <property type="entry name" value="Gram_neg_porin_domain"/>
</dbReference>
<evidence type="ECO:0000256" key="10">
    <source>
        <dbReference type="ARBA" id="ARBA00023237"/>
    </source>
</evidence>
<evidence type="ECO:0000313" key="13">
    <source>
        <dbReference type="EMBL" id="EFE49036.1"/>
    </source>
</evidence>
<dbReference type="PATRIC" id="fig|546263.7.peg.2338"/>
<comment type="subcellular location">
    <subcellularLocation>
        <location evidence="1">Cell outer membrane</location>
        <topology evidence="1">Multi-pass membrane protein</topology>
    </subcellularLocation>
</comment>
<reference evidence="12 15" key="3">
    <citation type="journal article" date="2015" name="PLoS Genet.">
        <title>Common Cell Shape Evolution of Two Nasopharyngeal Pathogens.</title>
        <authorList>
            <person name="Veyrier F.J."/>
            <person name="Biais N."/>
            <person name="Morales P."/>
            <person name="Belkacem N."/>
            <person name="Guilhen C."/>
            <person name="Ranjeva S."/>
            <person name="Sismeiro O."/>
            <person name="Pehau-Arnaudet G."/>
            <person name="Rocha E.P."/>
            <person name="Werts C."/>
            <person name="Taha M.K."/>
            <person name="Boneca I.G."/>
        </authorList>
    </citation>
    <scope>NUCLEOTIDE SEQUENCE [LARGE SCALE GENOMIC DNA]</scope>
    <source>
        <strain evidence="12 15">ATCC 29315</strain>
    </source>
</reference>
<gene>
    <name evidence="13" type="primary">porB</name>
    <name evidence="13" type="ORF">NEIELOOT_02236</name>
    <name evidence="12" type="ORF">NELON_10885</name>
</gene>
<keyword evidence="3" id="KW-0813">Transport</keyword>
<dbReference type="STRING" id="546263.NELON_10885"/>
<dbReference type="GO" id="GO:0034220">
    <property type="term" value="P:monoatomic ion transmembrane transport"/>
    <property type="evidence" value="ECO:0007669"/>
    <property type="project" value="InterPro"/>
</dbReference>
<dbReference type="HOGENOM" id="CLU_038238_4_0_4"/>
<feature type="signal peptide" evidence="11">
    <location>
        <begin position="1"/>
        <end position="19"/>
    </location>
</feature>
<name>D4DT35_NEIEG</name>
<evidence type="ECO:0000256" key="9">
    <source>
        <dbReference type="ARBA" id="ARBA00023136"/>
    </source>
</evidence>
<dbReference type="GO" id="GO:0009279">
    <property type="term" value="C:cell outer membrane"/>
    <property type="evidence" value="ECO:0007669"/>
    <property type="project" value="UniProtKB-SubCell"/>
</dbReference>
<evidence type="ECO:0000256" key="7">
    <source>
        <dbReference type="ARBA" id="ARBA00023065"/>
    </source>
</evidence>
<evidence type="ECO:0000256" key="11">
    <source>
        <dbReference type="SAM" id="SignalP"/>
    </source>
</evidence>
<evidence type="ECO:0000256" key="4">
    <source>
        <dbReference type="ARBA" id="ARBA00022452"/>
    </source>
</evidence>
<dbReference type="PRINTS" id="PR00184">
    <property type="entry name" value="NEISSPPORIN"/>
</dbReference>
<evidence type="ECO:0000313" key="15">
    <source>
        <dbReference type="Proteomes" id="UP000031392"/>
    </source>
</evidence>
<dbReference type="PANTHER" id="PTHR34501:SF9">
    <property type="entry name" value="MAJOR OUTER MEMBRANE PROTEIN P.IA"/>
    <property type="match status" value="1"/>
</dbReference>
<dbReference type="RefSeq" id="WP_003773869.1">
    <property type="nucleotide sequence ID" value="NZ_CP007726.1"/>
</dbReference>
<keyword evidence="10" id="KW-0998">Cell outer membrane</keyword>
<accession>D4DT35</accession>
<dbReference type="Proteomes" id="UP000005536">
    <property type="component" value="Unassembled WGS sequence"/>
</dbReference>
<keyword evidence="15" id="KW-1185">Reference proteome</keyword>
<keyword evidence="5" id="KW-0812">Transmembrane</keyword>
<dbReference type="AlphaFoldDB" id="D4DT35"/>
<dbReference type="GO" id="GO:0015288">
    <property type="term" value="F:porin activity"/>
    <property type="evidence" value="ECO:0007669"/>
    <property type="project" value="UniProtKB-KW"/>
</dbReference>
<evidence type="ECO:0000256" key="1">
    <source>
        <dbReference type="ARBA" id="ARBA00004571"/>
    </source>
</evidence>
<feature type="chain" id="PRO_5007913137" evidence="11">
    <location>
        <begin position="20"/>
        <end position="382"/>
    </location>
</feature>
<dbReference type="InterPro" id="IPR023614">
    <property type="entry name" value="Porin_dom_sf"/>
</dbReference>
<sequence length="382" mass="41125">MKKTLIALSLAALSTAAMADVTLYGTIKAGVETSNTKNYLQGQKGEFNPRGQEVVSKFHTETAIADFGSRIGFKGHENLGNGLNAIWKVEQKTSVAGTDSGWGNRQAYIGLETTAGTFRAGKIGTQLDDMDKTDAWEYNNRALGLGIFTRTGQKVLSVRYDSPVFAGFSANVQFSPRDNKVNAVRGVGAGTSGRNDAAKENALYAAGLNYENSGFFAQYGVSVKKAAFVDTQGASHSGQAHRVEAGYDANNLFVSAGYQYTNGWDSNVSYISNLYDQPYSDADVQNDTGVSAKTHELAVTGAYRLGNVTPKVTYAHGFKAKVQDYTADDKAATKYDQVILGADYDFSKRTTAFAQAGWLRVGKKSIMSQETTAGLVGLRHKF</sequence>
<evidence type="ECO:0000313" key="14">
    <source>
        <dbReference type="Proteomes" id="UP000005536"/>
    </source>
</evidence>
<reference evidence="13 14" key="1">
    <citation type="submission" date="2010-02" db="EMBL/GenBank/DDBJ databases">
        <authorList>
            <person name="Weinstock G."/>
            <person name="Sodergren E."/>
            <person name="Clifton S."/>
            <person name="Fulton L."/>
            <person name="Fulton B."/>
            <person name="Courtney L."/>
            <person name="Fronick C."/>
            <person name="Harrison M."/>
            <person name="Strong C."/>
            <person name="Farmer C."/>
            <person name="Delahaunty K."/>
            <person name="Markovic C."/>
            <person name="Hall O."/>
            <person name="Minx P."/>
            <person name="Tomlinson C."/>
            <person name="Mitreva M."/>
            <person name="Nelson J."/>
            <person name="Hou S."/>
            <person name="Wollam A."/>
            <person name="Pepin K.H."/>
            <person name="Johnson M."/>
            <person name="Bhonagiri V."/>
            <person name="Zhang X."/>
            <person name="Suruliraj S."/>
            <person name="Warren W."/>
            <person name="Chinwalla A."/>
            <person name="Mardis E.R."/>
            <person name="Wilson R.K."/>
        </authorList>
    </citation>
    <scope>NUCLEOTIDE SEQUENCE [LARGE SCALE GENOMIC DNA]</scope>
    <source>
        <strain evidence="13 14">ATCC 29315</strain>
    </source>
</reference>
<keyword evidence="6 11" id="KW-0732">Signal</keyword>